<dbReference type="PANTHER" id="PTHR35177:SF2">
    <property type="entry name" value="HYDROGENASE MATURATION FACTOR HYBG"/>
    <property type="match status" value="1"/>
</dbReference>
<gene>
    <name evidence="2" type="ORF">PG2T_03050</name>
</gene>
<dbReference type="NCBIfam" id="TIGR00074">
    <property type="entry name" value="hypC_hupF"/>
    <property type="match status" value="1"/>
</dbReference>
<keyword evidence="3" id="KW-1185">Reference proteome</keyword>
<dbReference type="InterPro" id="IPR019812">
    <property type="entry name" value="Hydgase_assmbl_chp_CS"/>
</dbReference>
<organism evidence="2 3">
    <name type="scientific">Immundisolibacter cernigliae</name>
    <dbReference type="NCBI Taxonomy" id="1810504"/>
    <lineage>
        <taxon>Bacteria</taxon>
        <taxon>Pseudomonadati</taxon>
        <taxon>Pseudomonadota</taxon>
        <taxon>Gammaproteobacteria</taxon>
        <taxon>Immundisolibacterales</taxon>
        <taxon>Immundisolibacteraceae</taxon>
        <taxon>Immundisolibacter</taxon>
    </lineage>
</organism>
<dbReference type="InParanoid" id="A0A1B1YX66"/>
<dbReference type="GO" id="GO:0051604">
    <property type="term" value="P:protein maturation"/>
    <property type="evidence" value="ECO:0007669"/>
    <property type="project" value="TreeGrafter"/>
</dbReference>
<protein>
    <submittedName>
        <fullName evidence="2">Hydrogenase assembly protein HupF</fullName>
    </submittedName>
</protein>
<comment type="similarity">
    <text evidence="1">Belongs to the HupF/HypC family.</text>
</comment>
<accession>A0A1B1YX66</accession>
<dbReference type="EMBL" id="CP014671">
    <property type="protein sequence ID" value="ANX05464.1"/>
    <property type="molecule type" value="Genomic_DNA"/>
</dbReference>
<dbReference type="GO" id="GO:0005506">
    <property type="term" value="F:iron ion binding"/>
    <property type="evidence" value="ECO:0007669"/>
    <property type="project" value="TreeGrafter"/>
</dbReference>
<dbReference type="PRINTS" id="PR00445">
    <property type="entry name" value="HUPFHYPC"/>
</dbReference>
<evidence type="ECO:0000313" key="2">
    <source>
        <dbReference type="EMBL" id="ANX05464.1"/>
    </source>
</evidence>
<dbReference type="OrthoDB" id="9806017at2"/>
<dbReference type="KEGG" id="gbi:PG2T_03050"/>
<name>A0A1B1YX66_9GAMM</name>
<sequence length="78" mass="7990">MCLAIPGRVLDLHDGGGLFARGRVDFGGVVREVSLICTPEVAVGDWVLVHAGLAIAVIDPAVAERTLAELARLGGEGA</sequence>
<dbReference type="PANTHER" id="PTHR35177">
    <property type="entry name" value="HYDROGENASE MATURATION FACTOR HYBG"/>
    <property type="match status" value="1"/>
</dbReference>
<dbReference type="Proteomes" id="UP000092952">
    <property type="component" value="Chromosome"/>
</dbReference>
<dbReference type="PROSITE" id="PS01097">
    <property type="entry name" value="HUPF_HYPC"/>
    <property type="match status" value="1"/>
</dbReference>
<dbReference type="GO" id="GO:1902670">
    <property type="term" value="F:carbon dioxide binding"/>
    <property type="evidence" value="ECO:0007669"/>
    <property type="project" value="TreeGrafter"/>
</dbReference>
<dbReference type="STRING" id="1810504.PG2T_03050"/>
<proteinExistence type="inferred from homology"/>
<dbReference type="FunCoup" id="A0A1B1YX66">
    <property type="interactions" value="72"/>
</dbReference>
<evidence type="ECO:0000256" key="1">
    <source>
        <dbReference type="ARBA" id="ARBA00006018"/>
    </source>
</evidence>
<dbReference type="InterPro" id="IPR001109">
    <property type="entry name" value="Hydrogenase_HupF/HypC"/>
</dbReference>
<dbReference type="AlphaFoldDB" id="A0A1B1YX66"/>
<dbReference type="SUPFAM" id="SSF159127">
    <property type="entry name" value="HupF/HypC-like"/>
    <property type="match status" value="1"/>
</dbReference>
<reference evidence="3" key="1">
    <citation type="submission" date="2016-03" db="EMBL/GenBank/DDBJ databases">
        <title>Complete genome sequence of Solimmundus cernigliae, representing a novel lineage of polycyclic aromatic hydrocarbon degraders within the Gammaproteobacteria.</title>
        <authorList>
            <person name="Singleton D.R."/>
            <person name="Dickey A.N."/>
            <person name="Scholl E.H."/>
            <person name="Wright F.A."/>
            <person name="Aitken M.D."/>
        </authorList>
    </citation>
    <scope>NUCLEOTIDE SEQUENCE [LARGE SCALE GENOMIC DNA]</scope>
    <source>
        <strain evidence="3">TR3.2</strain>
    </source>
</reference>
<dbReference type="Gene3D" id="2.30.30.140">
    <property type="match status" value="1"/>
</dbReference>
<dbReference type="Pfam" id="PF01455">
    <property type="entry name" value="HupF_HypC"/>
    <property type="match status" value="1"/>
</dbReference>
<evidence type="ECO:0000313" key="3">
    <source>
        <dbReference type="Proteomes" id="UP000092952"/>
    </source>
</evidence>
<dbReference type="RefSeq" id="WP_068807641.1">
    <property type="nucleotide sequence ID" value="NZ_CP014671.1"/>
</dbReference>